<sequence>MVSKKQAAAAFIVAAEALGVDRDELGDLAACLASLSEDELAFFPKRDNKANIKFARSVGPKGAPAAPQNAATGVAHLFSADCTTGKTIKAHRMQQAAYQAIGELLQARHKSGGFCQATGYSGVCPCQHVQRHAQRHNHLLSATFSIADQHGYTF</sequence>
<evidence type="ECO:0000313" key="2">
    <source>
        <dbReference type="Proteomes" id="UP000722791"/>
    </source>
</evidence>
<comment type="caution">
    <text evidence="1">The sequence shown here is derived from an EMBL/GenBank/DDBJ whole genome shotgun (WGS) entry which is preliminary data.</text>
</comment>
<accession>A0A8J4CGM2</accession>
<organism evidence="1 2">
    <name type="scientific">Volvox reticuliferus</name>
    <dbReference type="NCBI Taxonomy" id="1737510"/>
    <lineage>
        <taxon>Eukaryota</taxon>
        <taxon>Viridiplantae</taxon>
        <taxon>Chlorophyta</taxon>
        <taxon>core chlorophytes</taxon>
        <taxon>Chlorophyceae</taxon>
        <taxon>CS clade</taxon>
        <taxon>Chlamydomonadales</taxon>
        <taxon>Volvocaceae</taxon>
        <taxon>Volvox</taxon>
    </lineage>
</organism>
<gene>
    <name evidence="1" type="ORF">Vretimale_7664</name>
</gene>
<dbReference type="EMBL" id="BNCQ01000012">
    <property type="protein sequence ID" value="GIM02827.1"/>
    <property type="molecule type" value="Genomic_DNA"/>
</dbReference>
<dbReference type="AlphaFoldDB" id="A0A8J4CGM2"/>
<dbReference type="Proteomes" id="UP000722791">
    <property type="component" value="Unassembled WGS sequence"/>
</dbReference>
<evidence type="ECO:0000313" key="1">
    <source>
        <dbReference type="EMBL" id="GIM02827.1"/>
    </source>
</evidence>
<name>A0A8J4CGM2_9CHLO</name>
<protein>
    <submittedName>
        <fullName evidence="1">Uncharacterized protein</fullName>
    </submittedName>
</protein>
<reference evidence="1" key="1">
    <citation type="journal article" date="2021" name="Proc. Natl. Acad. Sci. U.S.A.">
        <title>Three genomes in the algal genus Volvox reveal the fate of a haploid sex-determining region after a transition to homothallism.</title>
        <authorList>
            <person name="Yamamoto K."/>
            <person name="Hamaji T."/>
            <person name="Kawai-Toyooka H."/>
            <person name="Matsuzaki R."/>
            <person name="Takahashi F."/>
            <person name="Nishimura Y."/>
            <person name="Kawachi M."/>
            <person name="Noguchi H."/>
            <person name="Minakuchi Y."/>
            <person name="Umen J.G."/>
            <person name="Toyoda A."/>
            <person name="Nozaki H."/>
        </authorList>
    </citation>
    <scope>NUCLEOTIDE SEQUENCE</scope>
    <source>
        <strain evidence="1">NIES-3785</strain>
    </source>
</reference>
<proteinExistence type="predicted"/>